<dbReference type="Proteomes" id="UP001604277">
    <property type="component" value="Unassembled WGS sequence"/>
</dbReference>
<feature type="compositionally biased region" description="Basic and acidic residues" evidence="1">
    <location>
        <begin position="79"/>
        <end position="92"/>
    </location>
</feature>
<feature type="region of interest" description="Disordered" evidence="1">
    <location>
        <begin position="79"/>
        <end position="103"/>
    </location>
</feature>
<keyword evidence="3" id="KW-1185">Reference proteome</keyword>
<organism evidence="2 3">
    <name type="scientific">Forsythia ovata</name>
    <dbReference type="NCBI Taxonomy" id="205694"/>
    <lineage>
        <taxon>Eukaryota</taxon>
        <taxon>Viridiplantae</taxon>
        <taxon>Streptophyta</taxon>
        <taxon>Embryophyta</taxon>
        <taxon>Tracheophyta</taxon>
        <taxon>Spermatophyta</taxon>
        <taxon>Magnoliopsida</taxon>
        <taxon>eudicotyledons</taxon>
        <taxon>Gunneridae</taxon>
        <taxon>Pentapetalae</taxon>
        <taxon>asterids</taxon>
        <taxon>lamiids</taxon>
        <taxon>Lamiales</taxon>
        <taxon>Oleaceae</taxon>
        <taxon>Forsythieae</taxon>
        <taxon>Forsythia</taxon>
    </lineage>
</organism>
<dbReference type="EMBL" id="JBFOLJ010000006">
    <property type="protein sequence ID" value="KAL2529674.1"/>
    <property type="molecule type" value="Genomic_DNA"/>
</dbReference>
<accession>A0ABD1UX90</accession>
<comment type="caution">
    <text evidence="2">The sequence shown here is derived from an EMBL/GenBank/DDBJ whole genome shotgun (WGS) entry which is preliminary data.</text>
</comment>
<protein>
    <submittedName>
        <fullName evidence="2">Uncharacterized protein</fullName>
    </submittedName>
</protein>
<name>A0ABD1UX90_9LAMI</name>
<evidence type="ECO:0000313" key="3">
    <source>
        <dbReference type="Proteomes" id="UP001604277"/>
    </source>
</evidence>
<dbReference type="AlphaFoldDB" id="A0ABD1UX90"/>
<reference evidence="3" key="1">
    <citation type="submission" date="2024-07" db="EMBL/GenBank/DDBJ databases">
        <title>Two chromosome-level genome assemblies of Korean endemic species Abeliophyllum distichum and Forsythia ovata (Oleaceae).</title>
        <authorList>
            <person name="Jang H."/>
        </authorList>
    </citation>
    <scope>NUCLEOTIDE SEQUENCE [LARGE SCALE GENOMIC DNA]</scope>
</reference>
<gene>
    <name evidence="2" type="ORF">Fot_22275</name>
</gene>
<sequence length="103" mass="11743">MFNEYVHNRIGEYDGSSFLCVIVPHGRNFIRDDDHHVDGLNEGLVCAIAMDEKKDIYNEDVNKEFDDKNDTKKVADKSVTVEKDDVEHETVEKQGVAKQTGNE</sequence>
<proteinExistence type="predicted"/>
<evidence type="ECO:0000256" key="1">
    <source>
        <dbReference type="SAM" id="MobiDB-lite"/>
    </source>
</evidence>
<evidence type="ECO:0000313" key="2">
    <source>
        <dbReference type="EMBL" id="KAL2529674.1"/>
    </source>
</evidence>